<organism evidence="5 6">
    <name type="scientific">Python bivittatus</name>
    <name type="common">Burmese python</name>
    <name type="synonym">Python molurus bivittatus</name>
    <dbReference type="NCBI Taxonomy" id="176946"/>
    <lineage>
        <taxon>Eukaryota</taxon>
        <taxon>Metazoa</taxon>
        <taxon>Chordata</taxon>
        <taxon>Craniata</taxon>
        <taxon>Vertebrata</taxon>
        <taxon>Euteleostomi</taxon>
        <taxon>Lepidosauria</taxon>
        <taxon>Squamata</taxon>
        <taxon>Bifurcata</taxon>
        <taxon>Unidentata</taxon>
        <taxon>Episquamata</taxon>
        <taxon>Toxicofera</taxon>
        <taxon>Serpentes</taxon>
        <taxon>Henophidia</taxon>
        <taxon>Pythonidae</taxon>
        <taxon>Python</taxon>
    </lineage>
</organism>
<dbReference type="OrthoDB" id="10039395at2759"/>
<keyword evidence="3" id="KW-0732">Signal</keyword>
<proteinExistence type="predicted"/>
<feature type="signal peptide" evidence="3">
    <location>
        <begin position="1"/>
        <end position="23"/>
    </location>
</feature>
<dbReference type="PROSITE" id="PS50835">
    <property type="entry name" value="IG_LIKE"/>
    <property type="match status" value="2"/>
</dbReference>
<dbReference type="KEGG" id="pbi:112542218"/>
<dbReference type="InterPro" id="IPR013783">
    <property type="entry name" value="Ig-like_fold"/>
</dbReference>
<dbReference type="SMART" id="SM00409">
    <property type="entry name" value="IG"/>
    <property type="match status" value="3"/>
</dbReference>
<feature type="region of interest" description="Disordered" evidence="1">
    <location>
        <begin position="463"/>
        <end position="482"/>
    </location>
</feature>
<dbReference type="InterPro" id="IPR013106">
    <property type="entry name" value="Ig_V-set"/>
</dbReference>
<evidence type="ECO:0000313" key="5">
    <source>
        <dbReference type="Proteomes" id="UP000695026"/>
    </source>
</evidence>
<evidence type="ECO:0000259" key="4">
    <source>
        <dbReference type="PROSITE" id="PS50835"/>
    </source>
</evidence>
<dbReference type="InterPro" id="IPR003599">
    <property type="entry name" value="Ig_sub"/>
</dbReference>
<dbReference type="Gene3D" id="2.60.40.10">
    <property type="entry name" value="Immunoglobulins"/>
    <property type="match status" value="4"/>
</dbReference>
<name>A0A9F5J5L4_PYTBI</name>
<feature type="domain" description="Ig-like" evidence="4">
    <location>
        <begin position="333"/>
        <end position="421"/>
    </location>
</feature>
<dbReference type="AlphaFoldDB" id="A0A9F5J5L4"/>
<dbReference type="Proteomes" id="UP000695026">
    <property type="component" value="Unplaced"/>
</dbReference>
<keyword evidence="2" id="KW-0472">Membrane</keyword>
<evidence type="ECO:0000256" key="1">
    <source>
        <dbReference type="SAM" id="MobiDB-lite"/>
    </source>
</evidence>
<keyword evidence="2" id="KW-0812">Transmembrane</keyword>
<gene>
    <name evidence="6" type="primary">LOC112542218</name>
</gene>
<feature type="transmembrane region" description="Helical" evidence="2">
    <location>
        <begin position="432"/>
        <end position="455"/>
    </location>
</feature>
<dbReference type="RefSeq" id="XP_025030253.1">
    <property type="nucleotide sequence ID" value="XM_025174485.1"/>
</dbReference>
<dbReference type="SMART" id="SM00408">
    <property type="entry name" value="IGc2"/>
    <property type="match status" value="2"/>
</dbReference>
<evidence type="ECO:0000256" key="3">
    <source>
        <dbReference type="SAM" id="SignalP"/>
    </source>
</evidence>
<dbReference type="OMA" id="SNCTISR"/>
<dbReference type="PANTHER" id="PTHR46484">
    <property type="entry name" value="SI:CH211-171H4.5-RELATED"/>
    <property type="match status" value="1"/>
</dbReference>
<keyword evidence="2" id="KW-1133">Transmembrane helix</keyword>
<dbReference type="GeneID" id="112542218"/>
<accession>A0A9F5J5L4</accession>
<feature type="domain" description="Ig-like" evidence="4">
    <location>
        <begin position="242"/>
        <end position="328"/>
    </location>
</feature>
<feature type="chain" id="PRO_5039948288" evidence="3">
    <location>
        <begin position="24"/>
        <end position="563"/>
    </location>
</feature>
<dbReference type="InterPro" id="IPR003598">
    <property type="entry name" value="Ig_sub2"/>
</dbReference>
<evidence type="ECO:0000256" key="2">
    <source>
        <dbReference type="SAM" id="Phobius"/>
    </source>
</evidence>
<keyword evidence="5" id="KW-1185">Reference proteome</keyword>
<dbReference type="InterPro" id="IPR007110">
    <property type="entry name" value="Ig-like_dom"/>
</dbReference>
<dbReference type="Pfam" id="PF07686">
    <property type="entry name" value="V-set"/>
    <property type="match status" value="1"/>
</dbReference>
<feature type="region of interest" description="Disordered" evidence="1">
    <location>
        <begin position="503"/>
        <end position="534"/>
    </location>
</feature>
<evidence type="ECO:0000313" key="6">
    <source>
        <dbReference type="RefSeq" id="XP_025030253.1"/>
    </source>
</evidence>
<dbReference type="SUPFAM" id="SSF48726">
    <property type="entry name" value="Immunoglobulin"/>
    <property type="match status" value="4"/>
</dbReference>
<sequence>MKPSSKYLPLTFLLVLFDSPISATWNSTLPSSIQALEGSCVVIPCSFTFPDSWDLQESSFSVSWYQYHSWTYPEIYNSKTPSSVLKKYQGRTKVVGDLEKGNCTLSINPVQMEDAMRYYVWINPDSVWHRFYDVTVQVEVTDAPNQLELSDLGLVMEGNPTQVSCSVLHTCPLSPPVLTWNLAEDKAVTIQEHLAGGSWRTESSFNYIPSHKDHGRYLQCSATFPNRQQIHSRINLNVQYPPKNATIVILGNQRLKEGDSATLRCESHGNPPPISYHWFFGPHKAPLKEAGSGLEVKLKDIRRDWEPYHCVAENDVGMGEDSPPTYLSMEYKPVIWPESNCTISRTGETVTCYCVAEGNPPPRIEWYFPNHTVPGDFNNSELWAALNSGEQTIIGILRGPGSNFTHLSCKAINQHGTSQITLPTFKAGNIPLLLIGCGGAVAGLLLFTLLGILIYKVTVNRRKKKRQGEEEENRRIHGNGEQIIYLNTDKPSKDNEEEQLNMYSKSNVPGGQDSDNELSASKTYENMEKAEDYENISTEKATEYYGISDWQFPCGSDQLYSNI</sequence>
<dbReference type="InterPro" id="IPR036179">
    <property type="entry name" value="Ig-like_dom_sf"/>
</dbReference>
<dbReference type="Pfam" id="PF13927">
    <property type="entry name" value="Ig_3"/>
    <property type="match status" value="1"/>
</dbReference>
<reference evidence="6" key="1">
    <citation type="submission" date="2025-08" db="UniProtKB">
        <authorList>
            <consortium name="RefSeq"/>
        </authorList>
    </citation>
    <scope>IDENTIFICATION</scope>
    <source>
        <tissue evidence="6">Liver</tissue>
    </source>
</reference>
<protein>
    <submittedName>
        <fullName evidence="6">Myelin-associated glycoprotein-like</fullName>
    </submittedName>
</protein>
<dbReference type="PANTHER" id="PTHR46484:SF1">
    <property type="entry name" value="SCHWANN CELL MYELIN PROTEIN-RELATED"/>
    <property type="match status" value="1"/>
</dbReference>